<feature type="compositionally biased region" description="Polar residues" evidence="7">
    <location>
        <begin position="818"/>
        <end position="842"/>
    </location>
</feature>
<dbReference type="InterPro" id="IPR036864">
    <property type="entry name" value="Zn2-C6_fun-type_DNA-bd_sf"/>
</dbReference>
<evidence type="ECO:0000256" key="3">
    <source>
        <dbReference type="ARBA" id="ARBA00023015"/>
    </source>
</evidence>
<dbReference type="PROSITE" id="PS50048">
    <property type="entry name" value="ZN2_CY6_FUNGAL_2"/>
    <property type="match status" value="1"/>
</dbReference>
<dbReference type="CDD" id="cd00067">
    <property type="entry name" value="GAL4"/>
    <property type="match status" value="1"/>
</dbReference>
<keyword evidence="2" id="KW-0479">Metal-binding</keyword>
<evidence type="ECO:0000256" key="4">
    <source>
        <dbReference type="ARBA" id="ARBA00023125"/>
    </source>
</evidence>
<feature type="compositionally biased region" description="Polar residues" evidence="7">
    <location>
        <begin position="718"/>
        <end position="728"/>
    </location>
</feature>
<dbReference type="EMBL" id="MVGC01000122">
    <property type="protein sequence ID" value="RJE23412.1"/>
    <property type="molecule type" value="Genomic_DNA"/>
</dbReference>
<gene>
    <name evidence="9" type="ORF">PHISCL_04264</name>
</gene>
<organism evidence="9 10">
    <name type="scientific">Aspergillus sclerotialis</name>
    <dbReference type="NCBI Taxonomy" id="2070753"/>
    <lineage>
        <taxon>Eukaryota</taxon>
        <taxon>Fungi</taxon>
        <taxon>Dikarya</taxon>
        <taxon>Ascomycota</taxon>
        <taxon>Pezizomycotina</taxon>
        <taxon>Eurotiomycetes</taxon>
        <taxon>Eurotiomycetidae</taxon>
        <taxon>Eurotiales</taxon>
        <taxon>Aspergillaceae</taxon>
        <taxon>Aspergillus</taxon>
        <taxon>Aspergillus subgen. Polypaecilum</taxon>
    </lineage>
</organism>
<feature type="region of interest" description="Disordered" evidence="7">
    <location>
        <begin position="709"/>
        <end position="884"/>
    </location>
</feature>
<dbReference type="AlphaFoldDB" id="A0A3A2ZJU5"/>
<protein>
    <submittedName>
        <fullName evidence="9">Transcription factor</fullName>
    </submittedName>
</protein>
<dbReference type="GO" id="GO:0005634">
    <property type="term" value="C:nucleus"/>
    <property type="evidence" value="ECO:0007669"/>
    <property type="project" value="UniProtKB-SubCell"/>
</dbReference>
<dbReference type="Pfam" id="PF04082">
    <property type="entry name" value="Fungal_trans"/>
    <property type="match status" value="1"/>
</dbReference>
<proteinExistence type="predicted"/>
<dbReference type="InterPro" id="IPR007219">
    <property type="entry name" value="XnlR_reg_dom"/>
</dbReference>
<evidence type="ECO:0000256" key="7">
    <source>
        <dbReference type="SAM" id="MobiDB-lite"/>
    </source>
</evidence>
<sequence>MRSSIACARCRRSKIKCVNAGIDTTCRACESSGRECVYPTPAAGAGGVAKRDIAALADGDDRNGEWDNPKRQRSRKTAGIAAAKDPSKAILEVLDSAILTPKVWESVFDLFQSHFATILPFLHPATFLNYIRQLTGPPSATMQEMRPCAKPANSPLIPLGVLALTARFHPALVAYHSPSSPGNPSNPWAASEFYAMALRSRLVGVDGADIAVPDLTRVQALLMLALHEWGMCRGKSAWLYVGMAVRLAQAMGLPFELENDLPSRDGARSAAFKTEAEHFGIPRRIESKEQTSDDIIAQETKRRTFWACFTLDRCLSSGKYRPRMIRVKELGIQLPSENAFAFGERVRTSRLNEPAARRHQSFGGQGVQIPSIRQSFALAGDEKLPTNGTPNSNSWSPVSQRKDSNEEEIDRWEIGAEESVLGRVIRIIRHWGSIAKWSCAGGRRNEQFPPWYPDSHFSKMRMMLDGFQDGLSRNLQYSPRNTETHIMYKTTLAPYTVMHVVYFLSVIVLHRAYIPFLPLRCSEPVGPLDEPTFPADKGMPEGFWRDSARELFKAARQMIDLAVTCQERGVLVENPLVGFAIYNAAFISIYATHFPQMDPDGTLSAKPSDSPQGKTHTRKALDILLEMRSRLKMAVGWFRTLNRLNSYFSKVKRDFKRPSRKLDVMADHSDPHVNGLRPIREGGTGGGLEEFKILEKLFLDFGSIEDQLPEHQEEDRATNISDSGSNAVKSEPEAGEPPLDGAGGRRESWVPINNSGMPPPPDRERRPSLPLPQARPLQSQSPFPLPPLQHHPDAPLFHTSSPPSLPSLSPAVSYPAATQSPSQYATAPSNRLQPLNSWVTNRQPPPPYSQALPPINAATSQGLPFLPPPGSVSHPAASPPLTDSADQSLWSTSLVGDDVLAFLEGSEWDRSSISMMTPSEVGVPAGWLSTVWGTFGRQSAS</sequence>
<dbReference type="STRING" id="2070753.A0A3A2ZJU5"/>
<dbReference type="OrthoDB" id="5370478at2759"/>
<feature type="compositionally biased region" description="Polar residues" evidence="7">
    <location>
        <begin position="386"/>
        <end position="399"/>
    </location>
</feature>
<feature type="compositionally biased region" description="Basic and acidic residues" evidence="7">
    <location>
        <begin position="59"/>
        <end position="70"/>
    </location>
</feature>
<comment type="subcellular location">
    <subcellularLocation>
        <location evidence="1">Nucleus</location>
    </subcellularLocation>
</comment>
<dbReference type="CDD" id="cd12148">
    <property type="entry name" value="fungal_TF_MHR"/>
    <property type="match status" value="1"/>
</dbReference>
<evidence type="ECO:0000256" key="2">
    <source>
        <dbReference type="ARBA" id="ARBA00022723"/>
    </source>
</evidence>
<dbReference type="GO" id="GO:0006351">
    <property type="term" value="P:DNA-templated transcription"/>
    <property type="evidence" value="ECO:0007669"/>
    <property type="project" value="InterPro"/>
</dbReference>
<dbReference type="SUPFAM" id="SSF57701">
    <property type="entry name" value="Zn2/Cys6 DNA-binding domain"/>
    <property type="match status" value="1"/>
</dbReference>
<dbReference type="InterPro" id="IPR001138">
    <property type="entry name" value="Zn2Cys6_DnaBD"/>
</dbReference>
<evidence type="ECO:0000313" key="10">
    <source>
        <dbReference type="Proteomes" id="UP000266188"/>
    </source>
</evidence>
<evidence type="ECO:0000313" key="9">
    <source>
        <dbReference type="EMBL" id="RJE23412.1"/>
    </source>
</evidence>
<dbReference type="SMART" id="SM00906">
    <property type="entry name" value="Fungal_trans"/>
    <property type="match status" value="1"/>
</dbReference>
<dbReference type="PROSITE" id="PS00463">
    <property type="entry name" value="ZN2_CY6_FUNGAL_1"/>
    <property type="match status" value="1"/>
</dbReference>
<keyword evidence="6" id="KW-0539">Nucleus</keyword>
<feature type="region of interest" description="Disordered" evidence="7">
    <location>
        <begin position="59"/>
        <end position="79"/>
    </location>
</feature>
<dbReference type="PANTHER" id="PTHR47338">
    <property type="entry name" value="ZN(II)2CYS6 TRANSCRIPTION FACTOR (EUROFUNG)-RELATED"/>
    <property type="match status" value="1"/>
</dbReference>
<feature type="region of interest" description="Disordered" evidence="7">
    <location>
        <begin position="381"/>
        <end position="408"/>
    </location>
</feature>
<keyword evidence="5" id="KW-0804">Transcription</keyword>
<feature type="domain" description="Zn(2)-C6 fungal-type" evidence="8">
    <location>
        <begin position="6"/>
        <end position="38"/>
    </location>
</feature>
<accession>A0A3A2ZJU5</accession>
<dbReference type="SMART" id="SM00066">
    <property type="entry name" value="GAL4"/>
    <property type="match status" value="1"/>
</dbReference>
<dbReference type="GO" id="GO:0000981">
    <property type="term" value="F:DNA-binding transcription factor activity, RNA polymerase II-specific"/>
    <property type="evidence" value="ECO:0007669"/>
    <property type="project" value="InterPro"/>
</dbReference>
<dbReference type="Pfam" id="PF00172">
    <property type="entry name" value="Zn_clus"/>
    <property type="match status" value="1"/>
</dbReference>
<keyword evidence="10" id="KW-1185">Reference proteome</keyword>
<keyword evidence="3" id="KW-0805">Transcription regulation</keyword>
<feature type="compositionally biased region" description="Low complexity" evidence="7">
    <location>
        <begin position="795"/>
        <end position="817"/>
    </location>
</feature>
<evidence type="ECO:0000259" key="8">
    <source>
        <dbReference type="PROSITE" id="PS50048"/>
    </source>
</evidence>
<dbReference type="Gene3D" id="4.10.240.10">
    <property type="entry name" value="Zn(2)-C6 fungal-type DNA-binding domain"/>
    <property type="match status" value="1"/>
</dbReference>
<dbReference type="PANTHER" id="PTHR47338:SF5">
    <property type="entry name" value="ZN(II)2CYS6 TRANSCRIPTION FACTOR (EUROFUNG)"/>
    <property type="match status" value="1"/>
</dbReference>
<dbReference type="InterPro" id="IPR050815">
    <property type="entry name" value="TF_fung"/>
</dbReference>
<name>A0A3A2ZJU5_9EURO</name>
<reference evidence="10" key="1">
    <citation type="submission" date="2017-02" db="EMBL/GenBank/DDBJ databases">
        <authorList>
            <person name="Tafer H."/>
            <person name="Lopandic K."/>
        </authorList>
    </citation>
    <scope>NUCLEOTIDE SEQUENCE [LARGE SCALE GENOMIC DNA]</scope>
    <source>
        <strain evidence="10">CBS 366.77</strain>
    </source>
</reference>
<dbReference type="GO" id="GO:0008270">
    <property type="term" value="F:zinc ion binding"/>
    <property type="evidence" value="ECO:0007669"/>
    <property type="project" value="InterPro"/>
</dbReference>
<keyword evidence="4" id="KW-0238">DNA-binding</keyword>
<comment type="caution">
    <text evidence="9">The sequence shown here is derived from an EMBL/GenBank/DDBJ whole genome shotgun (WGS) entry which is preliminary data.</text>
</comment>
<dbReference type="GO" id="GO:0003677">
    <property type="term" value="F:DNA binding"/>
    <property type="evidence" value="ECO:0007669"/>
    <property type="project" value="UniProtKB-KW"/>
</dbReference>
<evidence type="ECO:0000256" key="6">
    <source>
        <dbReference type="ARBA" id="ARBA00023242"/>
    </source>
</evidence>
<evidence type="ECO:0000256" key="5">
    <source>
        <dbReference type="ARBA" id="ARBA00023163"/>
    </source>
</evidence>
<evidence type="ECO:0000256" key="1">
    <source>
        <dbReference type="ARBA" id="ARBA00004123"/>
    </source>
</evidence>
<dbReference type="Proteomes" id="UP000266188">
    <property type="component" value="Unassembled WGS sequence"/>
</dbReference>